<accession>A0A1V2VZN4</accession>
<comment type="caution">
    <text evidence="3">The sequence shown here is derived from an EMBL/GenBank/DDBJ whole genome shotgun (WGS) entry which is preliminary data.</text>
</comment>
<organism evidence="3 4">
    <name type="scientific">Burkholderia cenocepacia</name>
    <dbReference type="NCBI Taxonomy" id="95486"/>
    <lineage>
        <taxon>Bacteria</taxon>
        <taxon>Pseudomonadati</taxon>
        <taxon>Pseudomonadota</taxon>
        <taxon>Betaproteobacteria</taxon>
        <taxon>Burkholderiales</taxon>
        <taxon>Burkholderiaceae</taxon>
        <taxon>Burkholderia</taxon>
        <taxon>Burkholderia cepacia complex</taxon>
    </lineage>
</organism>
<gene>
    <name evidence="3" type="ORF">A8E72_23195</name>
    <name evidence="2" type="ORF">A8E72_37965</name>
</gene>
<dbReference type="Proteomes" id="UP000188543">
    <property type="component" value="Unassembled WGS sequence"/>
</dbReference>
<feature type="region of interest" description="Disordered" evidence="1">
    <location>
        <begin position="1"/>
        <end position="41"/>
    </location>
</feature>
<evidence type="ECO:0000256" key="1">
    <source>
        <dbReference type="SAM" id="MobiDB-lite"/>
    </source>
</evidence>
<dbReference type="EMBL" id="MUTJ01000074">
    <property type="protein sequence ID" value="ONU81333.1"/>
    <property type="molecule type" value="Genomic_DNA"/>
</dbReference>
<evidence type="ECO:0000313" key="4">
    <source>
        <dbReference type="Proteomes" id="UP000188543"/>
    </source>
</evidence>
<feature type="compositionally biased region" description="Gly residues" evidence="1">
    <location>
        <begin position="22"/>
        <end position="40"/>
    </location>
</feature>
<sequence length="71" mass="7074">MQPTARREDENEKPASQPARAAGGGGAAQTSGGATGGGRTDGCTHACGRESNCGRDFARADVSGYIVSECG</sequence>
<dbReference type="AlphaFoldDB" id="A0A1V2VZN4"/>
<reference evidence="3 4" key="1">
    <citation type="submission" date="2016-08" db="EMBL/GenBank/DDBJ databases">
        <authorList>
            <person name="Seilhamer J.J."/>
        </authorList>
    </citation>
    <scope>NUCLEOTIDE SEQUENCE [LARGE SCALE GENOMIC DNA]</scope>
    <source>
        <strain evidence="3 4">VC14762</strain>
    </source>
</reference>
<evidence type="ECO:0000313" key="3">
    <source>
        <dbReference type="EMBL" id="ONU81333.1"/>
    </source>
</evidence>
<evidence type="ECO:0000313" key="2">
    <source>
        <dbReference type="EMBL" id="ONU74330.1"/>
    </source>
</evidence>
<feature type="compositionally biased region" description="Basic and acidic residues" evidence="1">
    <location>
        <begin position="1"/>
        <end position="13"/>
    </location>
</feature>
<dbReference type="EMBL" id="MUTJ01000108">
    <property type="protein sequence ID" value="ONU74330.1"/>
    <property type="molecule type" value="Genomic_DNA"/>
</dbReference>
<proteinExistence type="predicted"/>
<name>A0A1V2VZN4_9BURK</name>
<protein>
    <submittedName>
        <fullName evidence="3">Uncharacterized protein</fullName>
    </submittedName>
</protein>